<organism evidence="2 3">
    <name type="scientific">Chiloscyllium punctatum</name>
    <name type="common">Brownbanded bambooshark</name>
    <name type="synonym">Hemiscyllium punctatum</name>
    <dbReference type="NCBI Taxonomy" id="137246"/>
    <lineage>
        <taxon>Eukaryota</taxon>
        <taxon>Metazoa</taxon>
        <taxon>Chordata</taxon>
        <taxon>Craniata</taxon>
        <taxon>Vertebrata</taxon>
        <taxon>Chondrichthyes</taxon>
        <taxon>Elasmobranchii</taxon>
        <taxon>Galeomorphii</taxon>
        <taxon>Galeoidea</taxon>
        <taxon>Orectolobiformes</taxon>
        <taxon>Hemiscylliidae</taxon>
        <taxon>Chiloscyllium</taxon>
    </lineage>
</organism>
<sequence>MAGRPDKRYGVHRICSQGLATRGGVRDPLSIFFSGGGGKEGKPAARRDPPPSASPLGNLKEIPGHVSRFPTPLRCLLVRPGVRHPGGGCQSRHACLFWKGGVEWCKSLQQWTRVEAEQEGVMQRWQGKDMVNDTSCVVDFSIQN</sequence>
<feature type="compositionally biased region" description="Basic and acidic residues" evidence="1">
    <location>
        <begin position="39"/>
        <end position="49"/>
    </location>
</feature>
<dbReference type="Proteomes" id="UP000287033">
    <property type="component" value="Unassembled WGS sequence"/>
</dbReference>
<gene>
    <name evidence="2" type="ORF">chiPu_0008581</name>
</gene>
<reference evidence="2 3" key="1">
    <citation type="journal article" date="2018" name="Nat. Ecol. Evol.">
        <title>Shark genomes provide insights into elasmobranch evolution and the origin of vertebrates.</title>
        <authorList>
            <person name="Hara Y"/>
            <person name="Yamaguchi K"/>
            <person name="Onimaru K"/>
            <person name="Kadota M"/>
            <person name="Koyanagi M"/>
            <person name="Keeley SD"/>
            <person name="Tatsumi K"/>
            <person name="Tanaka K"/>
            <person name="Motone F"/>
            <person name="Kageyama Y"/>
            <person name="Nozu R"/>
            <person name="Adachi N"/>
            <person name="Nishimura O"/>
            <person name="Nakagawa R"/>
            <person name="Tanegashima C"/>
            <person name="Kiyatake I"/>
            <person name="Matsumoto R"/>
            <person name="Murakumo K"/>
            <person name="Nishida K"/>
            <person name="Terakita A"/>
            <person name="Kuratani S"/>
            <person name="Sato K"/>
            <person name="Hyodo S Kuraku.S."/>
        </authorList>
    </citation>
    <scope>NUCLEOTIDE SEQUENCE [LARGE SCALE GENOMIC DNA]</scope>
</reference>
<protein>
    <submittedName>
        <fullName evidence="2">Uncharacterized protein</fullName>
    </submittedName>
</protein>
<evidence type="ECO:0000313" key="3">
    <source>
        <dbReference type="Proteomes" id="UP000287033"/>
    </source>
</evidence>
<keyword evidence="3" id="KW-1185">Reference proteome</keyword>
<proteinExistence type="predicted"/>
<evidence type="ECO:0000313" key="2">
    <source>
        <dbReference type="EMBL" id="GCC30134.1"/>
    </source>
</evidence>
<evidence type="ECO:0000256" key="1">
    <source>
        <dbReference type="SAM" id="MobiDB-lite"/>
    </source>
</evidence>
<accession>A0A401SIB8</accession>
<dbReference type="AlphaFoldDB" id="A0A401SIB8"/>
<name>A0A401SIB8_CHIPU</name>
<comment type="caution">
    <text evidence="2">The sequence shown here is derived from an EMBL/GenBank/DDBJ whole genome shotgun (WGS) entry which is preliminary data.</text>
</comment>
<dbReference type="EMBL" id="BEZZ01000285">
    <property type="protein sequence ID" value="GCC30134.1"/>
    <property type="molecule type" value="Genomic_DNA"/>
</dbReference>
<feature type="region of interest" description="Disordered" evidence="1">
    <location>
        <begin position="32"/>
        <end position="58"/>
    </location>
</feature>